<sequence>MKPTAEDTLLHCSIVCFCLRTSPRSFGSIEPVAPLNLSTTSVESIVVTALQTDKQGLLLLVPLIVFHIRLVGRSGPMVKRDAMDILKAVTVSLASALTVNIIVLATTANHASVVSMVMPHLVPRLIVSFALDCTVSETGNLLACHCDEGYTGERCERCATGWYGEPYHFGNKCQRCFCNDNNDLSVENACDSRSGRCLFCMNNTDGFYCDECSPWFYGDAKDGKNCTDGEIPKLTSPSFPSALGLPAGAR</sequence>
<keyword evidence="1" id="KW-0732">Signal</keyword>
<dbReference type="PROSITE" id="PS01248">
    <property type="entry name" value="EGF_LAM_1"/>
    <property type="match status" value="1"/>
</dbReference>
<dbReference type="GO" id="GO:0009887">
    <property type="term" value="P:animal organ morphogenesis"/>
    <property type="evidence" value="ECO:0007669"/>
    <property type="project" value="TreeGrafter"/>
</dbReference>
<comment type="caution">
    <text evidence="6">Lacks conserved residue(s) required for the propagation of feature annotation.</text>
</comment>
<evidence type="ECO:0000256" key="4">
    <source>
        <dbReference type="ARBA" id="ARBA00023180"/>
    </source>
</evidence>
<evidence type="ECO:0000256" key="3">
    <source>
        <dbReference type="ARBA" id="ARBA00023157"/>
    </source>
</evidence>
<feature type="disulfide bond" evidence="6">
    <location>
        <begin position="200"/>
        <end position="209"/>
    </location>
</feature>
<keyword evidence="9" id="KW-1185">Reference proteome</keyword>
<dbReference type="InterPro" id="IPR056863">
    <property type="entry name" value="LMN_ATRN_NET-like_EGF"/>
</dbReference>
<dbReference type="GO" id="GO:0007411">
    <property type="term" value="P:axon guidance"/>
    <property type="evidence" value="ECO:0007669"/>
    <property type="project" value="TreeGrafter"/>
</dbReference>
<dbReference type="InterPro" id="IPR002049">
    <property type="entry name" value="LE_dom"/>
</dbReference>
<gene>
    <name evidence="8" type="ORF">M513_08452</name>
</gene>
<dbReference type="Pfam" id="PF00053">
    <property type="entry name" value="EGF_laminin"/>
    <property type="match status" value="1"/>
</dbReference>
<dbReference type="EMBL" id="KL363250">
    <property type="protein sequence ID" value="KFD50645.1"/>
    <property type="molecule type" value="Genomic_DNA"/>
</dbReference>
<protein>
    <recommendedName>
        <fullName evidence="7">Laminin EGF-like domain-containing protein</fullName>
    </recommendedName>
</protein>
<dbReference type="Pfam" id="PF24973">
    <property type="entry name" value="EGF_LMN_ATRN"/>
    <property type="match status" value="1"/>
</dbReference>
<evidence type="ECO:0000313" key="8">
    <source>
        <dbReference type="EMBL" id="KFD50645.1"/>
    </source>
</evidence>
<dbReference type="PROSITE" id="PS50027">
    <property type="entry name" value="EGF_LAM_2"/>
    <property type="match status" value="1"/>
</dbReference>
<evidence type="ECO:0000256" key="2">
    <source>
        <dbReference type="ARBA" id="ARBA00022737"/>
    </source>
</evidence>
<evidence type="ECO:0000256" key="6">
    <source>
        <dbReference type="PROSITE-ProRule" id="PRU00460"/>
    </source>
</evidence>
<dbReference type="GO" id="GO:0009888">
    <property type="term" value="P:tissue development"/>
    <property type="evidence" value="ECO:0007669"/>
    <property type="project" value="TreeGrafter"/>
</dbReference>
<dbReference type="GO" id="GO:0034446">
    <property type="term" value="P:substrate adhesion-dependent cell spreading"/>
    <property type="evidence" value="ECO:0007669"/>
    <property type="project" value="TreeGrafter"/>
</dbReference>
<dbReference type="GO" id="GO:0070831">
    <property type="term" value="P:basement membrane assembly"/>
    <property type="evidence" value="ECO:0007669"/>
    <property type="project" value="TreeGrafter"/>
</dbReference>
<proteinExistence type="predicted"/>
<accession>A0A085M099</accession>
<feature type="disulfide bond" evidence="6">
    <location>
        <begin position="212"/>
        <end position="226"/>
    </location>
</feature>
<organism evidence="8 9">
    <name type="scientific">Trichuris suis</name>
    <name type="common">pig whipworm</name>
    <dbReference type="NCBI Taxonomy" id="68888"/>
    <lineage>
        <taxon>Eukaryota</taxon>
        <taxon>Metazoa</taxon>
        <taxon>Ecdysozoa</taxon>
        <taxon>Nematoda</taxon>
        <taxon>Enoplea</taxon>
        <taxon>Dorylaimia</taxon>
        <taxon>Trichinellida</taxon>
        <taxon>Trichuridae</taxon>
        <taxon>Trichuris</taxon>
    </lineage>
</organism>
<keyword evidence="5 6" id="KW-0424">Laminin EGF-like domain</keyword>
<evidence type="ECO:0000259" key="7">
    <source>
        <dbReference type="PROSITE" id="PS50027"/>
    </source>
</evidence>
<evidence type="ECO:0000256" key="1">
    <source>
        <dbReference type="ARBA" id="ARBA00022729"/>
    </source>
</evidence>
<feature type="domain" description="Laminin EGF-like" evidence="7">
    <location>
        <begin position="176"/>
        <end position="228"/>
    </location>
</feature>
<dbReference type="PANTHER" id="PTHR10574:SF419">
    <property type="entry name" value="LAMININ SUBUNIT ALPHA-3-RELATED"/>
    <property type="match status" value="1"/>
</dbReference>
<name>A0A085M099_9BILA</name>
<reference evidence="8 9" key="1">
    <citation type="journal article" date="2014" name="Nat. Genet.">
        <title>Genome and transcriptome of the porcine whipworm Trichuris suis.</title>
        <authorList>
            <person name="Jex A.R."/>
            <person name="Nejsum P."/>
            <person name="Schwarz E.M."/>
            <person name="Hu L."/>
            <person name="Young N.D."/>
            <person name="Hall R.S."/>
            <person name="Korhonen P.K."/>
            <person name="Liao S."/>
            <person name="Thamsborg S."/>
            <person name="Xia J."/>
            <person name="Xu P."/>
            <person name="Wang S."/>
            <person name="Scheerlinck J.P."/>
            <person name="Hofmann A."/>
            <person name="Sternberg P.W."/>
            <person name="Wang J."/>
            <person name="Gasser R.B."/>
        </authorList>
    </citation>
    <scope>NUCLEOTIDE SEQUENCE [LARGE SCALE GENOMIC DNA]</scope>
    <source>
        <strain evidence="8">DCEP-RM93M</strain>
    </source>
</reference>
<dbReference type="Proteomes" id="UP000030764">
    <property type="component" value="Unassembled WGS sequence"/>
</dbReference>
<dbReference type="InterPro" id="IPR050440">
    <property type="entry name" value="Laminin/Netrin_ECM"/>
</dbReference>
<dbReference type="GO" id="GO:0043256">
    <property type="term" value="C:laminin complex"/>
    <property type="evidence" value="ECO:0007669"/>
    <property type="project" value="TreeGrafter"/>
</dbReference>
<dbReference type="GO" id="GO:0016477">
    <property type="term" value="P:cell migration"/>
    <property type="evidence" value="ECO:0007669"/>
    <property type="project" value="TreeGrafter"/>
</dbReference>
<keyword evidence="2" id="KW-0677">Repeat</keyword>
<dbReference type="PANTHER" id="PTHR10574">
    <property type="entry name" value="NETRIN/LAMININ-RELATED"/>
    <property type="match status" value="1"/>
</dbReference>
<dbReference type="FunFam" id="2.10.25.10:FF:000051">
    <property type="entry name" value="Laminin subunit alpha 4"/>
    <property type="match status" value="1"/>
</dbReference>
<dbReference type="CDD" id="cd00055">
    <property type="entry name" value="EGF_Lam"/>
    <property type="match status" value="2"/>
</dbReference>
<dbReference type="AlphaFoldDB" id="A0A085M099"/>
<evidence type="ECO:0000313" key="9">
    <source>
        <dbReference type="Proteomes" id="UP000030764"/>
    </source>
</evidence>
<dbReference type="SMART" id="SM00180">
    <property type="entry name" value="EGF_Lam"/>
    <property type="match status" value="2"/>
</dbReference>
<evidence type="ECO:0000256" key="5">
    <source>
        <dbReference type="ARBA" id="ARBA00023292"/>
    </source>
</evidence>
<dbReference type="Gene3D" id="2.10.25.10">
    <property type="entry name" value="Laminin"/>
    <property type="match status" value="2"/>
</dbReference>
<keyword evidence="4" id="KW-0325">Glycoprotein</keyword>
<dbReference type="SUPFAM" id="SSF57196">
    <property type="entry name" value="EGF/Laminin"/>
    <property type="match status" value="2"/>
</dbReference>
<keyword evidence="3 6" id="KW-1015">Disulfide bond</keyword>